<evidence type="ECO:0000313" key="3">
    <source>
        <dbReference type="EMBL" id="CAD8504742.1"/>
    </source>
</evidence>
<dbReference type="FunFam" id="1.10.238.10:FF:000001">
    <property type="entry name" value="Calmodulin 1"/>
    <property type="match status" value="1"/>
</dbReference>
<dbReference type="InterPro" id="IPR002048">
    <property type="entry name" value="EF_hand_dom"/>
</dbReference>
<reference evidence="3" key="1">
    <citation type="submission" date="2021-01" db="EMBL/GenBank/DDBJ databases">
        <authorList>
            <person name="Corre E."/>
            <person name="Pelletier E."/>
            <person name="Niang G."/>
            <person name="Scheremetjew M."/>
            <person name="Finn R."/>
            <person name="Kale V."/>
            <person name="Holt S."/>
            <person name="Cochrane G."/>
            <person name="Meng A."/>
            <person name="Brown T."/>
            <person name="Cohen L."/>
        </authorList>
    </citation>
    <scope>NUCLEOTIDE SEQUENCE</scope>
    <source>
        <strain evidence="3">CCMP325</strain>
    </source>
</reference>
<evidence type="ECO:0000259" key="2">
    <source>
        <dbReference type="PROSITE" id="PS50222"/>
    </source>
</evidence>
<dbReference type="InterPro" id="IPR011992">
    <property type="entry name" value="EF-hand-dom_pair"/>
</dbReference>
<dbReference type="PANTHER" id="PTHR23048">
    <property type="entry name" value="MYOSIN LIGHT CHAIN 1, 3"/>
    <property type="match status" value="1"/>
</dbReference>
<dbReference type="AlphaFoldDB" id="A0A7S0HX90"/>
<evidence type="ECO:0000256" key="1">
    <source>
        <dbReference type="ARBA" id="ARBA00022737"/>
    </source>
</evidence>
<dbReference type="SUPFAM" id="SSF47473">
    <property type="entry name" value="EF-hand"/>
    <property type="match status" value="1"/>
</dbReference>
<dbReference type="GO" id="GO:0016460">
    <property type="term" value="C:myosin II complex"/>
    <property type="evidence" value="ECO:0007669"/>
    <property type="project" value="TreeGrafter"/>
</dbReference>
<feature type="domain" description="EF-hand" evidence="2">
    <location>
        <begin position="60"/>
        <end position="94"/>
    </location>
</feature>
<dbReference type="PROSITE" id="PS50222">
    <property type="entry name" value="EF_HAND_2"/>
    <property type="match status" value="1"/>
</dbReference>
<keyword evidence="1" id="KW-0677">Repeat</keyword>
<proteinExistence type="predicted"/>
<gene>
    <name evidence="3" type="ORF">HPHI1048_LOCUS21701</name>
</gene>
<sequence>MPSQGVISTEDVGMFLRSLNCNPSIKEIQQVCQICDPNGEGSIRLAPMIPLLAKLMAKPVSENHIKDAFSVFDKQGKGLSIDEMRKILSSYGEKLPPEEIDEFLALMEDKCCLDQEGQKSKFISPELFSVLVLPKQDT</sequence>
<dbReference type="EMBL" id="HBEO01032017">
    <property type="protein sequence ID" value="CAD8504742.1"/>
    <property type="molecule type" value="Transcribed_RNA"/>
</dbReference>
<dbReference type="PANTHER" id="PTHR23048:SF0">
    <property type="entry name" value="CALMODULIN LIKE 3"/>
    <property type="match status" value="1"/>
</dbReference>
<protein>
    <recommendedName>
        <fullName evidence="2">EF-hand domain-containing protein</fullName>
    </recommendedName>
</protein>
<dbReference type="InterPro" id="IPR050230">
    <property type="entry name" value="CALM/Myosin/TropC-like"/>
</dbReference>
<organism evidence="3">
    <name type="scientific">Hanusia phi</name>
    <dbReference type="NCBI Taxonomy" id="3032"/>
    <lineage>
        <taxon>Eukaryota</taxon>
        <taxon>Cryptophyceae</taxon>
        <taxon>Pyrenomonadales</taxon>
        <taxon>Geminigeraceae</taxon>
        <taxon>Hanusia</taxon>
    </lineage>
</organism>
<dbReference type="GO" id="GO:0005509">
    <property type="term" value="F:calcium ion binding"/>
    <property type="evidence" value="ECO:0007669"/>
    <property type="project" value="InterPro"/>
</dbReference>
<accession>A0A7S0HX90</accession>
<dbReference type="Gene3D" id="1.10.238.10">
    <property type="entry name" value="EF-hand"/>
    <property type="match status" value="1"/>
</dbReference>
<name>A0A7S0HX90_9CRYP</name>